<sequence>MLIIFFGVFLISACGELSEYESRQVNEALSDSLFTVTESWGVDMEIMEEEQLKLRLKGSYTASIKDDTRNITKISGPVFIDIFDEEGNLKTYVQSDSAVYRPDEAVFELFGNVYVEAPEQKRLWSEYLKWDRNTDKVSTPEFLTIITPSDSISAIGLDGNSDLSNYTLREVTGETIID</sequence>
<dbReference type="Proteomes" id="UP001597460">
    <property type="component" value="Unassembled WGS sequence"/>
</dbReference>
<evidence type="ECO:0000313" key="2">
    <source>
        <dbReference type="Proteomes" id="UP001597460"/>
    </source>
</evidence>
<reference evidence="2" key="1">
    <citation type="journal article" date="2019" name="Int. J. Syst. Evol. Microbiol.">
        <title>The Global Catalogue of Microorganisms (GCM) 10K type strain sequencing project: providing services to taxonomists for standard genome sequencing and annotation.</title>
        <authorList>
            <consortium name="The Broad Institute Genomics Platform"/>
            <consortium name="The Broad Institute Genome Sequencing Center for Infectious Disease"/>
            <person name="Wu L."/>
            <person name="Ma J."/>
        </authorList>
    </citation>
    <scope>NUCLEOTIDE SEQUENCE [LARGE SCALE GENOMIC DNA]</scope>
    <source>
        <strain evidence="2">KCTC 52042</strain>
    </source>
</reference>
<dbReference type="EMBL" id="JBHULI010000025">
    <property type="protein sequence ID" value="MFD2533235.1"/>
    <property type="molecule type" value="Genomic_DNA"/>
</dbReference>
<name>A0ABW5JL32_9BACT</name>
<accession>A0ABW5JL32</accession>
<comment type="caution">
    <text evidence="1">The sequence shown here is derived from an EMBL/GenBank/DDBJ whole genome shotgun (WGS) entry which is preliminary data.</text>
</comment>
<dbReference type="NCBIfam" id="TIGR04409">
    <property type="entry name" value="LptC_YrbK"/>
    <property type="match status" value="1"/>
</dbReference>
<gene>
    <name evidence="1" type="primary">lptC</name>
    <name evidence="1" type="ORF">ACFSVN_12345</name>
</gene>
<proteinExistence type="predicted"/>
<dbReference type="Pfam" id="PF06835">
    <property type="entry name" value="LptC"/>
    <property type="match status" value="1"/>
</dbReference>
<dbReference type="Gene3D" id="2.60.450.10">
    <property type="entry name" value="Lipopolysaccharide (LPS) transport protein A like domain"/>
    <property type="match status" value="1"/>
</dbReference>
<keyword evidence="2" id="KW-1185">Reference proteome</keyword>
<evidence type="ECO:0000313" key="1">
    <source>
        <dbReference type="EMBL" id="MFD2533235.1"/>
    </source>
</evidence>
<protein>
    <submittedName>
        <fullName evidence="1">LPS export ABC transporter periplasmic protein LptC</fullName>
    </submittedName>
</protein>
<dbReference type="InterPro" id="IPR010664">
    <property type="entry name" value="LipoPS_assembly_LptC-rel"/>
</dbReference>
<organism evidence="1 2">
    <name type="scientific">Gracilimonas halophila</name>
    <dbReference type="NCBI Taxonomy" id="1834464"/>
    <lineage>
        <taxon>Bacteria</taxon>
        <taxon>Pseudomonadati</taxon>
        <taxon>Balneolota</taxon>
        <taxon>Balneolia</taxon>
        <taxon>Balneolales</taxon>
        <taxon>Balneolaceae</taxon>
        <taxon>Gracilimonas</taxon>
    </lineage>
</organism>
<dbReference type="RefSeq" id="WP_390303162.1">
    <property type="nucleotide sequence ID" value="NZ_JBHULI010000025.1"/>
</dbReference>
<dbReference type="InterPro" id="IPR026265">
    <property type="entry name" value="LptC"/>
</dbReference>